<proteinExistence type="predicted"/>
<evidence type="ECO:0008006" key="3">
    <source>
        <dbReference type="Google" id="ProtNLM"/>
    </source>
</evidence>
<keyword evidence="2" id="KW-1185">Reference proteome</keyword>
<sequence>MDWQTLTRFRKETRMKTQVFKLLALSTIIALLSSCGIGGSSDTDEPAESHGQRVSEGRISVVIPKQWAKNPDFKPTLTGFTGSWANSLEEPTDIVRMSSDHEKGPTAEATMGYFETNAQFRSTYGREFKLGESKDLEIENATEAKLSTWTTNEKTGRTLRGAWVFVSTDGDSAVAGVEIMALELSDEDINAIIDSIQFDPTK</sequence>
<evidence type="ECO:0000313" key="1">
    <source>
        <dbReference type="EMBL" id="EFG47394.1"/>
    </source>
</evidence>
<comment type="caution">
    <text evidence="1">The sequence shown here is derived from an EMBL/GenBank/DDBJ whole genome shotgun (WGS) entry which is preliminary data.</text>
</comment>
<dbReference type="EMBL" id="ADNU01000039">
    <property type="protein sequence ID" value="EFG47394.1"/>
    <property type="molecule type" value="Genomic_DNA"/>
</dbReference>
<name>D4YN75_9MICO</name>
<dbReference type="eggNOG" id="ENOG5033UEI">
    <property type="taxonomic scope" value="Bacteria"/>
</dbReference>
<dbReference type="STRING" id="585530.HMPREF0183_1385"/>
<accession>D4YN75</accession>
<protein>
    <recommendedName>
        <fullName evidence="3">Tat pathway signal sequence domain protein</fullName>
    </recommendedName>
</protein>
<organism evidence="1 2">
    <name type="scientific">Brevibacterium mcbrellneri ATCC 49030</name>
    <dbReference type="NCBI Taxonomy" id="585530"/>
    <lineage>
        <taxon>Bacteria</taxon>
        <taxon>Bacillati</taxon>
        <taxon>Actinomycetota</taxon>
        <taxon>Actinomycetes</taxon>
        <taxon>Micrococcales</taxon>
        <taxon>Brevibacteriaceae</taxon>
        <taxon>Brevibacterium</taxon>
    </lineage>
</organism>
<dbReference type="AlphaFoldDB" id="D4YN75"/>
<gene>
    <name evidence="1" type="ORF">HMPREF0183_1385</name>
</gene>
<dbReference type="Proteomes" id="UP000005714">
    <property type="component" value="Unassembled WGS sequence"/>
</dbReference>
<evidence type="ECO:0000313" key="2">
    <source>
        <dbReference type="Proteomes" id="UP000005714"/>
    </source>
</evidence>
<reference evidence="1 2" key="1">
    <citation type="submission" date="2010-04" db="EMBL/GenBank/DDBJ databases">
        <authorList>
            <person name="Qin X."/>
            <person name="Bachman B."/>
            <person name="Battles P."/>
            <person name="Bell A."/>
            <person name="Bess C."/>
            <person name="Bickham C."/>
            <person name="Chaboub L."/>
            <person name="Chen D."/>
            <person name="Coyle M."/>
            <person name="Deiros D.R."/>
            <person name="Dinh H."/>
            <person name="Forbes L."/>
            <person name="Fowler G."/>
            <person name="Francisco L."/>
            <person name="Fu Q."/>
            <person name="Gubbala S."/>
            <person name="Hale W."/>
            <person name="Han Y."/>
            <person name="Hemphill L."/>
            <person name="Highlander S.K."/>
            <person name="Hirani K."/>
            <person name="Hogues M."/>
            <person name="Jackson L."/>
            <person name="Jakkamsetti A."/>
            <person name="Javaid M."/>
            <person name="Jiang H."/>
            <person name="Korchina V."/>
            <person name="Kovar C."/>
            <person name="Lara F."/>
            <person name="Lee S."/>
            <person name="Mata R."/>
            <person name="Mathew T."/>
            <person name="Moen C."/>
            <person name="Morales K."/>
            <person name="Munidasa M."/>
            <person name="Nazareth L."/>
            <person name="Ngo R."/>
            <person name="Nguyen L."/>
            <person name="Okwuonu G."/>
            <person name="Ongeri F."/>
            <person name="Patil S."/>
            <person name="Petrosino J."/>
            <person name="Pham C."/>
            <person name="Pham P."/>
            <person name="Pu L.-L."/>
            <person name="Puazo M."/>
            <person name="Raj R."/>
            <person name="Reid J."/>
            <person name="Rouhana J."/>
            <person name="Saada N."/>
            <person name="Shang Y."/>
            <person name="Simmons D."/>
            <person name="Thornton R."/>
            <person name="Warren J."/>
            <person name="Weissenberger G."/>
            <person name="Zhang J."/>
            <person name="Zhang L."/>
            <person name="Zhou C."/>
            <person name="Zhu D."/>
            <person name="Muzny D."/>
            <person name="Worley K."/>
            <person name="Gibbs R."/>
        </authorList>
    </citation>
    <scope>NUCLEOTIDE SEQUENCE [LARGE SCALE GENOMIC DNA]</scope>
    <source>
        <strain evidence="1 2">ATCC 49030</strain>
    </source>
</reference>